<sequence>MWIKICGIKTLEAALAVRKLGGDAVGFNFVKNSRRYISPQKAREIIGNLDGTIEKVGVFTDAPREEVLTVAGYCRLDAVQLHGKEGPEYCRGLPYKVIKAFPVKDRSSLEMIEDYDVDMVLVDSHIKGSFGGSGIPFDWSLLCGFTAGKKLILAGGLNPQNVVYAITEVRPFGVDVASGVETGGKKDIGKIREFIEKVRRWENENIE</sequence>
<organism evidence="12 13">
    <name type="scientific">Koleobacter methoxysyntrophicus</name>
    <dbReference type="NCBI Taxonomy" id="2751313"/>
    <lineage>
        <taxon>Bacteria</taxon>
        <taxon>Bacillati</taxon>
        <taxon>Bacillota</taxon>
        <taxon>Clostridia</taxon>
        <taxon>Koleobacterales</taxon>
        <taxon>Koleobacteraceae</taxon>
        <taxon>Koleobacter</taxon>
    </lineage>
</organism>
<dbReference type="EC" id="5.3.1.24" evidence="4 10"/>
<dbReference type="InterPro" id="IPR011060">
    <property type="entry name" value="RibuloseP-bd_barrel"/>
</dbReference>
<dbReference type="GO" id="GO:0000162">
    <property type="term" value="P:L-tryptophan biosynthetic process"/>
    <property type="evidence" value="ECO:0007669"/>
    <property type="project" value="UniProtKB-UniRule"/>
</dbReference>
<evidence type="ECO:0000256" key="2">
    <source>
        <dbReference type="ARBA" id="ARBA00004664"/>
    </source>
</evidence>
<dbReference type="GO" id="GO:0004640">
    <property type="term" value="F:phosphoribosylanthranilate isomerase activity"/>
    <property type="evidence" value="ECO:0007669"/>
    <property type="project" value="UniProtKB-UniRule"/>
</dbReference>
<evidence type="ECO:0000313" key="12">
    <source>
        <dbReference type="EMBL" id="QSQ08083.1"/>
    </source>
</evidence>
<dbReference type="UniPathway" id="UPA00035">
    <property type="reaction ID" value="UER00042"/>
</dbReference>
<keyword evidence="6 10" id="KW-0028">Amino-acid biosynthesis</keyword>
<evidence type="ECO:0000256" key="7">
    <source>
        <dbReference type="ARBA" id="ARBA00022822"/>
    </source>
</evidence>
<proteinExistence type="inferred from homology"/>
<keyword evidence="8 10" id="KW-0057">Aromatic amino acid biosynthesis</keyword>
<evidence type="ECO:0000256" key="8">
    <source>
        <dbReference type="ARBA" id="ARBA00023141"/>
    </source>
</evidence>
<dbReference type="InterPro" id="IPR044643">
    <property type="entry name" value="TrpF_fam"/>
</dbReference>
<evidence type="ECO:0000256" key="4">
    <source>
        <dbReference type="ARBA" id="ARBA00012572"/>
    </source>
</evidence>
<evidence type="ECO:0000256" key="3">
    <source>
        <dbReference type="ARBA" id="ARBA00007571"/>
    </source>
</evidence>
<evidence type="ECO:0000256" key="6">
    <source>
        <dbReference type="ARBA" id="ARBA00022605"/>
    </source>
</evidence>
<dbReference type="InterPro" id="IPR001240">
    <property type="entry name" value="PRAI_dom"/>
</dbReference>
<evidence type="ECO:0000256" key="9">
    <source>
        <dbReference type="ARBA" id="ARBA00023235"/>
    </source>
</evidence>
<evidence type="ECO:0000313" key="13">
    <source>
        <dbReference type="Proteomes" id="UP000662904"/>
    </source>
</evidence>
<dbReference type="RefSeq" id="WP_206708318.1">
    <property type="nucleotide sequence ID" value="NZ_CP059066.1"/>
</dbReference>
<dbReference type="PANTHER" id="PTHR42894">
    <property type="entry name" value="N-(5'-PHOSPHORIBOSYL)ANTHRANILATE ISOMERASE"/>
    <property type="match status" value="1"/>
</dbReference>
<accession>A0A8A0RIN7</accession>
<dbReference type="KEGG" id="kme:H0A61_00403"/>
<dbReference type="EMBL" id="CP059066">
    <property type="protein sequence ID" value="QSQ08083.1"/>
    <property type="molecule type" value="Genomic_DNA"/>
</dbReference>
<dbReference type="Pfam" id="PF00697">
    <property type="entry name" value="PRAI"/>
    <property type="match status" value="1"/>
</dbReference>
<dbReference type="InterPro" id="IPR013785">
    <property type="entry name" value="Aldolase_TIM"/>
</dbReference>
<comment type="pathway">
    <text evidence="2 10">Amino-acid biosynthesis; L-tryptophan biosynthesis; L-tryptophan from chorismate: step 3/5.</text>
</comment>
<keyword evidence="7 10" id="KW-0822">Tryptophan biosynthesis</keyword>
<dbReference type="AlphaFoldDB" id="A0A8A0RIN7"/>
<dbReference type="CDD" id="cd00405">
    <property type="entry name" value="PRAI"/>
    <property type="match status" value="1"/>
</dbReference>
<dbReference type="HAMAP" id="MF_00135">
    <property type="entry name" value="PRAI"/>
    <property type="match status" value="1"/>
</dbReference>
<name>A0A8A0RIN7_9FIRM</name>
<keyword evidence="13" id="KW-1185">Reference proteome</keyword>
<reference evidence="12" key="1">
    <citation type="submission" date="2020-07" db="EMBL/GenBank/DDBJ databases">
        <title>Koleobacter methoxysyntrophicus gen. nov., sp. nov., a novel anaerobic bacterium isolated from deep subsurface oil field and proposal of Koleobacterales ord. nov. in the phylum Firmicutes.</title>
        <authorList>
            <person name="Sakamoto S."/>
            <person name="Tamaki H."/>
        </authorList>
    </citation>
    <scope>NUCLEOTIDE SEQUENCE</scope>
    <source>
        <strain evidence="12">NRmbB1</strain>
    </source>
</reference>
<gene>
    <name evidence="10 12" type="primary">trpF</name>
    <name evidence="12" type="ORF">H0A61_00403</name>
</gene>
<dbReference type="FunFam" id="3.20.20.70:FF:000075">
    <property type="entry name" value="Tryptophan biosynthesis protein TRP1"/>
    <property type="match status" value="1"/>
</dbReference>
<evidence type="ECO:0000256" key="10">
    <source>
        <dbReference type="HAMAP-Rule" id="MF_00135"/>
    </source>
</evidence>
<feature type="domain" description="N-(5'phosphoribosyl) anthranilate isomerase (PRAI)" evidence="11">
    <location>
        <begin position="3"/>
        <end position="196"/>
    </location>
</feature>
<comment type="catalytic activity">
    <reaction evidence="1 10">
        <text>N-(5-phospho-beta-D-ribosyl)anthranilate = 1-(2-carboxyphenylamino)-1-deoxy-D-ribulose 5-phosphate</text>
        <dbReference type="Rhea" id="RHEA:21540"/>
        <dbReference type="ChEBI" id="CHEBI:18277"/>
        <dbReference type="ChEBI" id="CHEBI:58613"/>
        <dbReference type="EC" id="5.3.1.24"/>
    </reaction>
</comment>
<protein>
    <recommendedName>
        <fullName evidence="5 10">N-(5'-phosphoribosyl)anthranilate isomerase</fullName>
        <shortName evidence="10">PRAI</shortName>
        <ecNumber evidence="4 10">5.3.1.24</ecNumber>
    </recommendedName>
</protein>
<evidence type="ECO:0000259" key="11">
    <source>
        <dbReference type="Pfam" id="PF00697"/>
    </source>
</evidence>
<evidence type="ECO:0000256" key="1">
    <source>
        <dbReference type="ARBA" id="ARBA00001164"/>
    </source>
</evidence>
<dbReference type="Gene3D" id="3.20.20.70">
    <property type="entry name" value="Aldolase class I"/>
    <property type="match status" value="1"/>
</dbReference>
<comment type="similarity">
    <text evidence="3 10">Belongs to the TrpF family.</text>
</comment>
<dbReference type="PANTHER" id="PTHR42894:SF1">
    <property type="entry name" value="N-(5'-PHOSPHORIBOSYL)ANTHRANILATE ISOMERASE"/>
    <property type="match status" value="1"/>
</dbReference>
<dbReference type="Proteomes" id="UP000662904">
    <property type="component" value="Chromosome"/>
</dbReference>
<keyword evidence="9 10" id="KW-0413">Isomerase</keyword>
<dbReference type="SUPFAM" id="SSF51366">
    <property type="entry name" value="Ribulose-phoshate binding barrel"/>
    <property type="match status" value="1"/>
</dbReference>
<evidence type="ECO:0000256" key="5">
    <source>
        <dbReference type="ARBA" id="ARBA00022272"/>
    </source>
</evidence>